<dbReference type="Pfam" id="PF00109">
    <property type="entry name" value="ketoacyl-synt"/>
    <property type="match status" value="1"/>
</dbReference>
<dbReference type="InterPro" id="IPR014181">
    <property type="entry name" value="Omega3_polyunsat_FA_synth-like"/>
</dbReference>
<dbReference type="InterPro" id="IPR001227">
    <property type="entry name" value="Ac_transferase_dom_sf"/>
</dbReference>
<name>A0A8J7HVC5_9NOST</name>
<dbReference type="GO" id="GO:0016746">
    <property type="term" value="F:acyltransferase activity"/>
    <property type="evidence" value="ECO:0007669"/>
    <property type="project" value="InterPro"/>
</dbReference>
<dbReference type="InterPro" id="IPR016035">
    <property type="entry name" value="Acyl_Trfase/lysoPLipase"/>
</dbReference>
<dbReference type="NCBIfam" id="TIGR02816">
    <property type="entry name" value="pfaB_fam"/>
    <property type="match status" value="1"/>
</dbReference>
<dbReference type="InterPro" id="IPR052568">
    <property type="entry name" value="PKS-FAS_Synthase"/>
</dbReference>
<keyword evidence="4" id="KW-1185">Reference proteome</keyword>
<dbReference type="InterPro" id="IPR020841">
    <property type="entry name" value="PKS_Beta-ketoAc_synthase_dom"/>
</dbReference>
<dbReference type="Proteomes" id="UP000632766">
    <property type="component" value="Unassembled WGS sequence"/>
</dbReference>
<comment type="similarity">
    <text evidence="1">Belongs to the thiolase-like superfamily. Beta-ketoacyl-ACP synthases family.</text>
</comment>
<dbReference type="PANTHER" id="PTHR43074">
    <property type="entry name" value="OMEGA-3 POLYUNSATURATED FATTY ACID SYNTHASE PFAB-RELATED"/>
    <property type="match status" value="1"/>
</dbReference>
<dbReference type="SMART" id="SM00827">
    <property type="entry name" value="PKS_AT"/>
    <property type="match status" value="1"/>
</dbReference>
<evidence type="ECO:0000259" key="2">
    <source>
        <dbReference type="PROSITE" id="PS52004"/>
    </source>
</evidence>
<keyword evidence="1" id="KW-0808">Transferase</keyword>
<evidence type="ECO:0000313" key="4">
    <source>
        <dbReference type="Proteomes" id="UP000632766"/>
    </source>
</evidence>
<accession>A0A8J7HVC5</accession>
<dbReference type="CDD" id="cd00833">
    <property type="entry name" value="PKS"/>
    <property type="match status" value="1"/>
</dbReference>
<comment type="caution">
    <text evidence="3">The sequence shown here is derived from an EMBL/GenBank/DDBJ whole genome shotgun (WGS) entry which is preliminary data.</text>
</comment>
<dbReference type="InterPro" id="IPR014031">
    <property type="entry name" value="Ketoacyl_synth_C"/>
</dbReference>
<dbReference type="AlphaFoldDB" id="A0A8J7HVC5"/>
<proteinExistence type="inferred from homology"/>
<dbReference type="InterPro" id="IPR016039">
    <property type="entry name" value="Thiolase-like"/>
</dbReference>
<dbReference type="PANTHER" id="PTHR43074:SF1">
    <property type="entry name" value="BETA-KETOACYL SYNTHASE FAMILY PROTEIN-RELATED"/>
    <property type="match status" value="1"/>
</dbReference>
<dbReference type="Gene3D" id="3.30.70.3290">
    <property type="match status" value="1"/>
</dbReference>
<dbReference type="SUPFAM" id="SSF52151">
    <property type="entry name" value="FabD/lysophospholipase-like"/>
    <property type="match status" value="1"/>
</dbReference>
<dbReference type="Gene3D" id="3.40.366.10">
    <property type="entry name" value="Malonyl-Coenzyme A Acyl Carrier Protein, domain 2"/>
    <property type="match status" value="2"/>
</dbReference>
<evidence type="ECO:0000313" key="3">
    <source>
        <dbReference type="EMBL" id="MBH8564125.1"/>
    </source>
</evidence>
<dbReference type="InterPro" id="IPR014043">
    <property type="entry name" value="Acyl_transferase_dom"/>
</dbReference>
<evidence type="ECO:0000256" key="1">
    <source>
        <dbReference type="RuleBase" id="RU003694"/>
    </source>
</evidence>
<gene>
    <name evidence="3" type="ORF">I8748_18360</name>
</gene>
<protein>
    <submittedName>
        <fullName evidence="3">Type I polyketide synthase</fullName>
    </submittedName>
</protein>
<dbReference type="RefSeq" id="WP_198125983.1">
    <property type="nucleotide sequence ID" value="NZ_JAECZC010000035.1"/>
</dbReference>
<dbReference type="Pfam" id="PF02801">
    <property type="entry name" value="Ketoacyl-synt_C"/>
    <property type="match status" value="1"/>
</dbReference>
<dbReference type="EMBL" id="JAECZC010000035">
    <property type="protein sequence ID" value="MBH8564125.1"/>
    <property type="molecule type" value="Genomic_DNA"/>
</dbReference>
<dbReference type="Gene3D" id="3.40.47.10">
    <property type="match status" value="1"/>
</dbReference>
<reference evidence="3 4" key="1">
    <citation type="journal article" date="2021" name="Int. J. Syst. Evol. Microbiol.">
        <title>Amazonocrinis nigriterrae gen. nov., sp. nov., Atlanticothrix silvestris gen. nov., sp. nov. and Dendronalium phyllosphericum gen. nov., sp. nov., nostocacean cyanobacteria from Brazilian environments.</title>
        <authorList>
            <person name="Alvarenga D.O."/>
            <person name="Andreote A.P.D."/>
            <person name="Branco L.H.Z."/>
            <person name="Delbaje E."/>
            <person name="Cruz R.B."/>
            <person name="Varani A.M."/>
            <person name="Fiore M.F."/>
        </authorList>
    </citation>
    <scope>NUCLEOTIDE SEQUENCE [LARGE SCALE GENOMIC DNA]</scope>
    <source>
        <strain evidence="3 4">CENA67</strain>
    </source>
</reference>
<organism evidence="3 4">
    <name type="scientific">Amazonocrinis nigriterrae CENA67</name>
    <dbReference type="NCBI Taxonomy" id="2794033"/>
    <lineage>
        <taxon>Bacteria</taxon>
        <taxon>Bacillati</taxon>
        <taxon>Cyanobacteriota</taxon>
        <taxon>Cyanophyceae</taxon>
        <taxon>Nostocales</taxon>
        <taxon>Nostocaceae</taxon>
        <taxon>Amazonocrinis</taxon>
        <taxon>Amazonocrinis nigriterrae</taxon>
    </lineage>
</organism>
<dbReference type="Gene3D" id="3.30.70.250">
    <property type="entry name" value="Malonyl-CoA ACP transacylase, ACP-binding"/>
    <property type="match status" value="1"/>
</dbReference>
<dbReference type="SMART" id="SM00825">
    <property type="entry name" value="PKS_KS"/>
    <property type="match status" value="1"/>
</dbReference>
<sequence>MNRFAKNEIPKIAIVGMDCILGNCKGLDNFERSIYEGNQHFINLPPNRWQGVYLEEKLLKNYGFESGKPPLGAYIEDLENEALSLQIQPEEVDKFNSQELLMLKVADNALKDARLHQGARLAVAIATATEAISDSENRLASYISSLWNFAGPSFKLNAKENSVFQALELAQKLLTVREVDAVLVSAVDLGGSYASVVQRNCTAQVNSGVNTLSYDKNVNGWMIGEGAAAVVLKLYDTAKQDSDRIYAVIDALSLCKDNSISDSQAVTQACQTAFNLAAIKPTDIGYLEVFGSGIQQQDKSEIEGLLSAYWTSEQNLTCAIGSVKANVGHTYAASGIVSLIKTALCLYHRYIPAVPQWSSPKNPEGWSFSPFYVACESRPWFLEKGATKRIAAINSMEIDGSYVHVILSEEPNQQQHSSKYLEQMPFYLFAIAADDQSTLLNQICSLQQTIENSSSLSAAASLNFTAFQEHQNATYTLAILGRNQDELTKEIQRAIQGVKVAFETGKDWLTPTGSYFTANPQGKLGKIAFVYSGSFTCYIGLARNLFRLFPQVYDDVIIKNVYSRVANVEKFFYPRSFKKLSTRQLEALEQQLLDNPIRMLESEMLFARLMTGILENYFQIKPQCVFGYSLGEISMMIAQGIWTSLSYQDGSDGLNSSALFKTRLSGPKNAVRENWGLPQKQDYQGEEFWKNYILLCPVSQVKEVIKHESRVYLILINTPQEVVIAGEAQACQRVIKTLNCNALPAPINHVIHCEPMHSEYNELVKVSTLPIQNVPETIFYSAAEYKPITLDSNTIGHNIATNLCQELDFARLINRVYEDGSRIFIEVGVGSNCSRWISENLKQKEHLTVSFNKRGIDDHTSIIKALAKLVSHRVDIDLSPLYSQTQKRSLSSLEVPKNYTPSQPRVKNIALENTDKDTAAKSFDRLNNKPQSRYLDLMDLKEFTKMNPSLIPNYIKTSVHGFINAETQQNEIAVKNGNIFTSLPLPTGNAQSVEKPQVYTNFLTEHENGKYNLPSSTNSNLVNEVYLSDLHSPYYQRLSENASRITKSHAIFLQTRQDSLQQMSNIIKLQMSCIQNLYQ</sequence>
<feature type="domain" description="Ketosynthase family 3 (KS3)" evidence="2">
    <location>
        <begin position="9"/>
        <end position="409"/>
    </location>
</feature>
<dbReference type="PROSITE" id="PS52004">
    <property type="entry name" value="KS3_2"/>
    <property type="match status" value="1"/>
</dbReference>
<dbReference type="SUPFAM" id="SSF53901">
    <property type="entry name" value="Thiolase-like"/>
    <property type="match status" value="2"/>
</dbReference>
<dbReference type="InterPro" id="IPR014030">
    <property type="entry name" value="Ketoacyl_synth_N"/>
</dbReference>